<feature type="binding site" evidence="6">
    <location>
        <begin position="281"/>
        <end position="283"/>
    </location>
    <ligand>
        <name>ATP</name>
        <dbReference type="ChEBI" id="CHEBI:30616"/>
    </ligand>
</feature>
<dbReference type="GO" id="GO:0006083">
    <property type="term" value="P:acetate metabolic process"/>
    <property type="evidence" value="ECO:0007669"/>
    <property type="project" value="TreeGrafter"/>
</dbReference>
<dbReference type="InterPro" id="IPR004372">
    <property type="entry name" value="Ac/propionate_kinase"/>
</dbReference>
<dbReference type="RefSeq" id="WP_070560013.1">
    <property type="nucleotide sequence ID" value="NZ_CAJHLJ010000002.1"/>
</dbReference>
<keyword evidence="6" id="KW-0963">Cytoplasm</keyword>
<dbReference type="InterPro" id="IPR000890">
    <property type="entry name" value="Aliphatic_acid_kin_short-chain"/>
</dbReference>
<dbReference type="InterPro" id="IPR043129">
    <property type="entry name" value="ATPase_NBD"/>
</dbReference>
<dbReference type="PANTHER" id="PTHR21060:SF15">
    <property type="entry name" value="ACETATE KINASE-RELATED"/>
    <property type="match status" value="1"/>
</dbReference>
<evidence type="ECO:0000256" key="1">
    <source>
        <dbReference type="ARBA" id="ARBA00008748"/>
    </source>
</evidence>
<feature type="binding site" evidence="6">
    <location>
        <position position="8"/>
    </location>
    <ligand>
        <name>Mg(2+)</name>
        <dbReference type="ChEBI" id="CHEBI:18420"/>
    </ligand>
</feature>
<evidence type="ECO:0000256" key="4">
    <source>
        <dbReference type="ARBA" id="ARBA00022777"/>
    </source>
</evidence>
<comment type="similarity">
    <text evidence="1 6 7">Belongs to the acetokinase family.</text>
</comment>
<gene>
    <name evidence="6" type="primary">ackA</name>
    <name evidence="9" type="ORF">DBT44_0005685</name>
    <name evidence="8" type="ORF">ODY61_04915</name>
</gene>
<feature type="binding site" evidence="6">
    <location>
        <position position="89"/>
    </location>
    <ligand>
        <name>substrate</name>
    </ligand>
</feature>
<feature type="binding site" evidence="6">
    <location>
        <position position="15"/>
    </location>
    <ligand>
        <name>ATP</name>
        <dbReference type="ChEBI" id="CHEBI:30616"/>
    </ligand>
</feature>
<feature type="site" description="Transition state stabilizer" evidence="6">
    <location>
        <position position="239"/>
    </location>
</feature>
<comment type="function">
    <text evidence="6">Catalyzes the formation of acetyl phosphate from acetate and ATP. Can also catalyze the reverse reaction.</text>
</comment>
<feature type="active site" description="Proton donor/acceptor" evidence="6">
    <location>
        <position position="146"/>
    </location>
</feature>
<dbReference type="InterPro" id="IPR023865">
    <property type="entry name" value="Aliphatic_acid_kinase_CS"/>
</dbReference>
<dbReference type="EMBL" id="JAOTMY010000002">
    <property type="protein sequence ID" value="MCY3087460.1"/>
    <property type="molecule type" value="Genomic_DNA"/>
</dbReference>
<comment type="catalytic activity">
    <reaction evidence="6">
        <text>acetate + ATP = acetyl phosphate + ADP</text>
        <dbReference type="Rhea" id="RHEA:11352"/>
        <dbReference type="ChEBI" id="CHEBI:22191"/>
        <dbReference type="ChEBI" id="CHEBI:30089"/>
        <dbReference type="ChEBI" id="CHEBI:30616"/>
        <dbReference type="ChEBI" id="CHEBI:456216"/>
        <dbReference type="EC" id="2.7.2.1"/>
    </reaction>
</comment>
<evidence type="ECO:0000313" key="8">
    <source>
        <dbReference type="EMBL" id="MCY3087460.1"/>
    </source>
</evidence>
<dbReference type="GO" id="GO:0008776">
    <property type="term" value="F:acetate kinase activity"/>
    <property type="evidence" value="ECO:0007669"/>
    <property type="project" value="UniProtKB-UniRule"/>
</dbReference>
<dbReference type="Pfam" id="PF00871">
    <property type="entry name" value="Acetate_kinase"/>
    <property type="match status" value="1"/>
</dbReference>
<proteinExistence type="inferred from homology"/>
<dbReference type="PRINTS" id="PR00471">
    <property type="entry name" value="ACETATEKNASE"/>
</dbReference>
<comment type="cofactor">
    <cofactor evidence="6">
        <name>Mg(2+)</name>
        <dbReference type="ChEBI" id="CHEBI:18420"/>
    </cofactor>
    <cofactor evidence="6">
        <name>Mn(2+)</name>
        <dbReference type="ChEBI" id="CHEBI:29035"/>
    </cofactor>
    <text evidence="6">Mg(2+). Can also accept Mn(2+).</text>
</comment>
<evidence type="ECO:0000256" key="6">
    <source>
        <dbReference type="HAMAP-Rule" id="MF_00020"/>
    </source>
</evidence>
<dbReference type="AlphaFoldDB" id="A0A1E9PCY5"/>
<dbReference type="Proteomes" id="UP001069047">
    <property type="component" value="Unassembled WGS sequence"/>
</dbReference>
<sequence length="396" mass="43280">MSKVFALNAGSSSLKFSIYEIPSEEVVASGVIDRIGLGDSNITIKYNGEKHQDVKDVMDHDQATKTLLDKLESLNIIEDYDEIAGTGHRVVAGGERFKESALIDEEGLKTIEDLSEYAPLHNPAEAQVIRAFQELLPGKPAVAAFDTSFHTTMPEKAYLYGTPYEYYEKYGARRYGAHGTSHKYVSQRAAELMDKSVEEVNIITCHIGNGASITAVQGGQSIDTSMGFTPVAGVVMGTRSGDVDPSLLEFVMRKENLSMEEMLAVLNNKSGLLGISGVSSDMRDVEAAADQGNERAKIALEVYVNAVKRYIGSYLFELNGADAIVFTAGVGENSPEFRQAVLENTDRLGIELDKERNESVEEGLISTDDSKVKVFVIPTDEELMIVRDTVRLGNIK</sequence>
<dbReference type="GO" id="GO:0006085">
    <property type="term" value="P:acetyl-CoA biosynthetic process"/>
    <property type="evidence" value="ECO:0007669"/>
    <property type="project" value="UniProtKB-UniRule"/>
</dbReference>
<feature type="site" description="Transition state stabilizer" evidence="6">
    <location>
        <position position="178"/>
    </location>
</feature>
<evidence type="ECO:0000313" key="9">
    <source>
        <dbReference type="EMBL" id="WWC53898.1"/>
    </source>
</evidence>
<dbReference type="EMBL" id="CP145132">
    <property type="protein sequence ID" value="WWC53898.1"/>
    <property type="molecule type" value="Genomic_DNA"/>
</dbReference>
<evidence type="ECO:0000256" key="5">
    <source>
        <dbReference type="ARBA" id="ARBA00022840"/>
    </source>
</evidence>
<accession>A0A9Q4DEU9</accession>
<protein>
    <recommendedName>
        <fullName evidence="6">Acetate kinase</fullName>
        <ecNumber evidence="6">2.7.2.1</ecNumber>
    </recommendedName>
    <alternativeName>
        <fullName evidence="6">Acetokinase</fullName>
    </alternativeName>
</protein>
<reference evidence="9 10" key="1">
    <citation type="journal article" date="2020" name="J. Bacteriol.">
        <title>Aerococcus urinae Isolated from Women with Lower Urinary Tract Symptoms: In Vitro Aggregation and Genome Analysis.</title>
        <authorList>
            <person name="Hilt E.E."/>
            <person name="Putonti C."/>
            <person name="Thomas-White K."/>
            <person name="Lewis A.L."/>
            <person name="Visick K.L."/>
            <person name="Gilbert N.M."/>
            <person name="Wolfe A.J."/>
        </authorList>
    </citation>
    <scope>NUCLEOTIDE SEQUENCE [LARGE SCALE GENOMIC DNA]</scope>
    <source>
        <strain evidence="9 10">UMB1016</strain>
    </source>
</reference>
<evidence type="ECO:0000256" key="7">
    <source>
        <dbReference type="RuleBase" id="RU003835"/>
    </source>
</evidence>
<keyword evidence="6" id="KW-0479">Metal-binding</keyword>
<name>A0A1E9PCY5_9LACT</name>
<dbReference type="Gene3D" id="3.30.420.40">
    <property type="match status" value="2"/>
</dbReference>
<dbReference type="GO" id="GO:0005737">
    <property type="term" value="C:cytoplasm"/>
    <property type="evidence" value="ECO:0007669"/>
    <property type="project" value="UniProtKB-SubCell"/>
</dbReference>
<dbReference type="CDD" id="cd24010">
    <property type="entry name" value="ASKHA_NBD_AcK_PK"/>
    <property type="match status" value="1"/>
</dbReference>
<keyword evidence="6" id="KW-0460">Magnesium</keyword>
<keyword evidence="2 6" id="KW-0808">Transferase</keyword>
<feature type="binding site" evidence="6">
    <location>
        <begin position="329"/>
        <end position="333"/>
    </location>
    <ligand>
        <name>ATP</name>
        <dbReference type="ChEBI" id="CHEBI:30616"/>
    </ligand>
</feature>
<dbReference type="GO" id="GO:0005524">
    <property type="term" value="F:ATP binding"/>
    <property type="evidence" value="ECO:0007669"/>
    <property type="project" value="UniProtKB-KW"/>
</dbReference>
<dbReference type="GeneID" id="89334309"/>
<dbReference type="PANTHER" id="PTHR21060">
    <property type="entry name" value="ACETATE KINASE"/>
    <property type="match status" value="1"/>
</dbReference>
<evidence type="ECO:0000256" key="2">
    <source>
        <dbReference type="ARBA" id="ARBA00022679"/>
    </source>
</evidence>
<dbReference type="HAMAP" id="MF_00020">
    <property type="entry name" value="Acetate_kinase"/>
    <property type="match status" value="1"/>
</dbReference>
<comment type="pathway">
    <text evidence="6">Metabolic intermediate biosynthesis; acetyl-CoA biosynthesis; acetyl-CoA from acetate: step 1/2.</text>
</comment>
<comment type="subunit">
    <text evidence="6">Homodimer.</text>
</comment>
<accession>A0A1E9PCY5</accession>
<reference evidence="9" key="3">
    <citation type="submission" date="2024-02" db="EMBL/GenBank/DDBJ databases">
        <authorList>
            <person name="Choi B."/>
        </authorList>
    </citation>
    <scope>NUCLEOTIDE SEQUENCE</scope>
    <source>
        <strain evidence="9">UMB1016</strain>
    </source>
</reference>
<dbReference type="SUPFAM" id="SSF53067">
    <property type="entry name" value="Actin-like ATPase domain"/>
    <property type="match status" value="2"/>
</dbReference>
<comment type="subcellular location">
    <subcellularLocation>
        <location evidence="6">Cytoplasm</location>
    </subcellularLocation>
</comment>
<keyword evidence="10" id="KW-1185">Reference proteome</keyword>
<evidence type="ECO:0000256" key="3">
    <source>
        <dbReference type="ARBA" id="ARBA00022741"/>
    </source>
</evidence>
<keyword evidence="3 6" id="KW-0547">Nucleotide-binding</keyword>
<keyword evidence="5 6" id="KW-0067">ATP-binding</keyword>
<evidence type="ECO:0000313" key="11">
    <source>
        <dbReference type="Proteomes" id="UP001069047"/>
    </source>
</evidence>
<organism evidence="8 11">
    <name type="scientific">Aerococcus mictus</name>
    <dbReference type="NCBI Taxonomy" id="2976810"/>
    <lineage>
        <taxon>Bacteria</taxon>
        <taxon>Bacillati</taxon>
        <taxon>Bacillota</taxon>
        <taxon>Bacilli</taxon>
        <taxon>Lactobacillales</taxon>
        <taxon>Aerococcaceae</taxon>
        <taxon>Aerococcus</taxon>
    </lineage>
</organism>
<dbReference type="PIRSF" id="PIRSF000722">
    <property type="entry name" value="Acetate_prop_kin"/>
    <property type="match status" value="1"/>
</dbReference>
<dbReference type="PROSITE" id="PS01076">
    <property type="entry name" value="ACETATE_KINASE_2"/>
    <property type="match status" value="1"/>
</dbReference>
<dbReference type="NCBIfam" id="TIGR00016">
    <property type="entry name" value="ackA"/>
    <property type="match status" value="1"/>
</dbReference>
<feature type="binding site" evidence="6">
    <location>
        <position position="381"/>
    </location>
    <ligand>
        <name>Mg(2+)</name>
        <dbReference type="ChEBI" id="CHEBI:18420"/>
    </ligand>
</feature>
<reference evidence="8" key="2">
    <citation type="submission" date="2022-09" db="EMBL/GenBank/DDBJ databases">
        <title>Aerococcus urinae taxonomy study.</title>
        <authorList>
            <person name="Christensen J."/>
            <person name="Senneby E."/>
        </authorList>
    </citation>
    <scope>NUCLEOTIDE SEQUENCE</scope>
    <source>
        <strain evidence="8">LUND-41-B12</strain>
    </source>
</reference>
<evidence type="ECO:0000313" key="10">
    <source>
        <dbReference type="Proteomes" id="UP000250354"/>
    </source>
</evidence>
<keyword evidence="4 6" id="KW-0418">Kinase</keyword>
<dbReference type="Proteomes" id="UP000250354">
    <property type="component" value="Chromosome"/>
</dbReference>
<dbReference type="EC" id="2.7.2.1" evidence="6"/>
<feature type="binding site" evidence="6">
    <location>
        <begin position="206"/>
        <end position="210"/>
    </location>
    <ligand>
        <name>ATP</name>
        <dbReference type="ChEBI" id="CHEBI:30616"/>
    </ligand>
</feature>
<dbReference type="GO" id="GO:0000287">
    <property type="term" value="F:magnesium ion binding"/>
    <property type="evidence" value="ECO:0007669"/>
    <property type="project" value="UniProtKB-UniRule"/>
</dbReference>